<protein>
    <recommendedName>
        <fullName evidence="4">Secreted protein</fullName>
    </recommendedName>
</protein>
<organism evidence="2 3">
    <name type="scientific">Corynebacterium variabile</name>
    <dbReference type="NCBI Taxonomy" id="1727"/>
    <lineage>
        <taxon>Bacteria</taxon>
        <taxon>Bacillati</taxon>
        <taxon>Actinomycetota</taxon>
        <taxon>Actinomycetes</taxon>
        <taxon>Mycobacteriales</taxon>
        <taxon>Corynebacteriaceae</taxon>
        <taxon>Corynebacterium</taxon>
    </lineage>
</organism>
<accession>A0A0X2NJ85</accession>
<keyword evidence="1" id="KW-0732">Signal</keyword>
<reference evidence="3" key="1">
    <citation type="submission" date="2015-11" db="EMBL/GenBank/DDBJ databases">
        <authorList>
            <person name="Dugat-Bony E."/>
        </authorList>
    </citation>
    <scope>NUCLEOTIDE SEQUENCE [LARGE SCALE GENOMIC DNA]</scope>
    <source>
        <strain evidence="3">Mu292</strain>
    </source>
</reference>
<evidence type="ECO:0000256" key="1">
    <source>
        <dbReference type="SAM" id="SignalP"/>
    </source>
</evidence>
<sequence length="292" mass="30652">MTTHTGLLAVLTAGVLTLGLTACGGDDEPARPTTTEAAENRGFTELQLGDTFTFTGDDEYPADVELRVDEISASKTCHNGIASYMDGTESPDSTYIQITGDMDVKSNAWNDSFYITDSEWVAVDADGYNLEIAPAFLCNRDQTNTWSNPLDAGQKRHAVEEFEVKGTPVQMGVKPIRSDEGWGWTVTTATESTEPASGAPQPTAAGETPAVAANDGGFESGGIVNGPAVPDPDIPGANQSLPGEPGYTGTLTAEEFDNMSNAERSNHGFSAATPANCDGMQGAHEDSEALNC</sequence>
<evidence type="ECO:0000313" key="3">
    <source>
        <dbReference type="Proteomes" id="UP000182498"/>
    </source>
</evidence>
<feature type="signal peptide" evidence="1">
    <location>
        <begin position="1"/>
        <end position="22"/>
    </location>
</feature>
<evidence type="ECO:0008006" key="4">
    <source>
        <dbReference type="Google" id="ProtNLM"/>
    </source>
</evidence>
<dbReference type="EMBL" id="FAUH01000004">
    <property type="protein sequence ID" value="CUU65536.1"/>
    <property type="molecule type" value="Genomic_DNA"/>
</dbReference>
<dbReference type="RefSeq" id="WP_073883686.1">
    <property type="nucleotide sequence ID" value="NZ_FAUH01000004.1"/>
</dbReference>
<evidence type="ECO:0000313" key="2">
    <source>
        <dbReference type="EMBL" id="CUU65536.1"/>
    </source>
</evidence>
<keyword evidence="3" id="KW-1185">Reference proteome</keyword>
<dbReference type="Proteomes" id="UP000182498">
    <property type="component" value="Unassembled WGS sequence"/>
</dbReference>
<name>A0A0X2NJ85_9CORY</name>
<dbReference type="AlphaFoldDB" id="A0A0X2NJ85"/>
<proteinExistence type="predicted"/>
<feature type="chain" id="PRO_5039364604" description="Secreted protein" evidence="1">
    <location>
        <begin position="23"/>
        <end position="292"/>
    </location>
</feature>
<gene>
    <name evidence="2" type="ORF">CVAR292_00862</name>
</gene>